<reference evidence="1" key="2">
    <citation type="submission" date="2014-09" db="EMBL/GenBank/DDBJ databases">
        <title>Criblamydia sequanensis harbors a mega-plasmid encoding arsenite resistance.</title>
        <authorList>
            <person name="Bertelli C."/>
            <person name="Goesmann A."/>
            <person name="Greub G."/>
        </authorList>
    </citation>
    <scope>NUCLEOTIDE SEQUENCE [LARGE SCALE GENOMIC DNA]</scope>
    <source>
        <strain evidence="1">CRIB-18</strain>
    </source>
</reference>
<dbReference type="Proteomes" id="UP000031552">
    <property type="component" value="Unassembled WGS sequence"/>
</dbReference>
<accession>A0A090D070</accession>
<sequence length="588" mass="67841">MKSEVLLDYMKKAQALAMNSNPEFLLELVDREMEKFGEEPSLKAFFQGEHDFYSKKYRQALEKYLEAKDIPHYQFFCFRASAYLSKEIQEQHKALTYANKANTLLPEDYFTLKILNALYSKEDSSKEALQVREKLAKLEKGIMPNPEICKYGSSVLTEEDFNELLSISQGCLHEELFQNDHNEEKAAPLCEKNNLAFIKETSFQGLNKPATDFPVPYTIEKPFFQNLDIEMKLDAFANRYRELLEDYVKKAENRSEIADRKLFTFNVWTNDSKDLPLPSQLANIDEFKCGFFFRFNGKGIAINPGHSFLELLEKRNLTILDIDSVIITHSKRDLYPAVTRLYELNTQLNRVLGRAHPIHFYFNRSAFQEMIQILKPQYRQEKSTLHCLELYLDTPDVETISLHEGIKLHYFQIANSPSSYNSYEGINLGIKFELSLGDETRVLSYVSSSPWTPHLADYLKGTDLLLLGFGTTSHEDLTKERYREDCLGYFGCLSLFEEVLPSLCIITEFDQKVAGARLEICKALRNELFDQTFDSTLLLADPNLEIDLDALTLRCTITSTFMNPSFVKIVQGSDPFKPLQFLSQASYI</sequence>
<dbReference type="OrthoDB" id="19930at2"/>
<dbReference type="SUPFAM" id="SSF56281">
    <property type="entry name" value="Metallo-hydrolase/oxidoreductase"/>
    <property type="match status" value="1"/>
</dbReference>
<dbReference type="InterPro" id="IPR011990">
    <property type="entry name" value="TPR-like_helical_dom_sf"/>
</dbReference>
<evidence type="ECO:0000313" key="1">
    <source>
        <dbReference type="EMBL" id="CDR34681.1"/>
    </source>
</evidence>
<dbReference type="STRING" id="1437425.CSEC_1874"/>
<name>A0A090D070_9BACT</name>
<proteinExistence type="predicted"/>
<comment type="caution">
    <text evidence="1">The sequence shown here is derived from an EMBL/GenBank/DDBJ whole genome shotgun (WGS) entry which is preliminary data.</text>
</comment>
<gene>
    <name evidence="1" type="ORF">CSEC_1874</name>
</gene>
<dbReference type="eggNOG" id="COG0457">
    <property type="taxonomic scope" value="Bacteria"/>
</dbReference>
<protein>
    <submittedName>
        <fullName evidence="1">Uncharacterized protein</fullName>
    </submittedName>
</protein>
<dbReference type="RefSeq" id="WP_041018232.1">
    <property type="nucleotide sequence ID" value="NZ_CCEJ010000009.1"/>
</dbReference>
<evidence type="ECO:0000313" key="2">
    <source>
        <dbReference type="Proteomes" id="UP000031552"/>
    </source>
</evidence>
<organism evidence="1 2">
    <name type="scientific">Candidatus Criblamydia sequanensis CRIB-18</name>
    <dbReference type="NCBI Taxonomy" id="1437425"/>
    <lineage>
        <taxon>Bacteria</taxon>
        <taxon>Pseudomonadati</taxon>
        <taxon>Chlamydiota</taxon>
        <taxon>Chlamydiia</taxon>
        <taxon>Parachlamydiales</taxon>
        <taxon>Candidatus Criblamydiaceae</taxon>
        <taxon>Candidatus Criblamydia</taxon>
    </lineage>
</organism>
<dbReference type="Gene3D" id="3.60.15.10">
    <property type="entry name" value="Ribonuclease Z/Hydroxyacylglutathione hydrolase-like"/>
    <property type="match status" value="1"/>
</dbReference>
<dbReference type="InterPro" id="IPR036866">
    <property type="entry name" value="RibonucZ/Hydroxyglut_hydro"/>
</dbReference>
<dbReference type="AlphaFoldDB" id="A0A090D070"/>
<dbReference type="SUPFAM" id="SSF48452">
    <property type="entry name" value="TPR-like"/>
    <property type="match status" value="1"/>
</dbReference>
<reference evidence="1" key="1">
    <citation type="submission" date="2013-12" db="EMBL/GenBank/DDBJ databases">
        <authorList>
            <person name="Linke B."/>
        </authorList>
    </citation>
    <scope>NUCLEOTIDE SEQUENCE [LARGE SCALE GENOMIC DNA]</scope>
    <source>
        <strain evidence="1">CRIB-18</strain>
    </source>
</reference>
<dbReference type="EMBL" id="CCEJ010000009">
    <property type="protein sequence ID" value="CDR34681.1"/>
    <property type="molecule type" value="Genomic_DNA"/>
</dbReference>
<keyword evidence="2" id="KW-1185">Reference proteome</keyword>